<name>A0A8R7TWQ1_TRIUA</name>
<dbReference type="Gramene" id="TuG1812G0300002845.01.T02">
    <property type="protein sequence ID" value="TuG1812G0300002845.01.T02"/>
    <property type="gene ID" value="TuG1812G0300002845.01"/>
</dbReference>
<reference evidence="3" key="2">
    <citation type="submission" date="2018-03" db="EMBL/GenBank/DDBJ databases">
        <title>The Triticum urartu genome reveals the dynamic nature of wheat genome evolution.</title>
        <authorList>
            <person name="Ling H."/>
            <person name="Ma B."/>
            <person name="Shi X."/>
            <person name="Liu H."/>
            <person name="Dong L."/>
            <person name="Sun H."/>
            <person name="Cao Y."/>
            <person name="Gao Q."/>
            <person name="Zheng S."/>
            <person name="Li Y."/>
            <person name="Yu Y."/>
            <person name="Du H."/>
            <person name="Qi M."/>
            <person name="Li Y."/>
            <person name="Yu H."/>
            <person name="Cui Y."/>
            <person name="Wang N."/>
            <person name="Chen C."/>
            <person name="Wu H."/>
            <person name="Zhao Y."/>
            <person name="Zhang J."/>
            <person name="Li Y."/>
            <person name="Zhou W."/>
            <person name="Zhang B."/>
            <person name="Hu W."/>
            <person name="Eijk M."/>
            <person name="Tang J."/>
            <person name="Witsenboer H."/>
            <person name="Zhao S."/>
            <person name="Li Z."/>
            <person name="Zhang A."/>
            <person name="Wang D."/>
            <person name="Liang C."/>
        </authorList>
    </citation>
    <scope>NUCLEOTIDE SEQUENCE [LARGE SCALE GENOMIC DNA]</scope>
    <source>
        <strain evidence="3">cv. G1812</strain>
    </source>
</reference>
<feature type="transmembrane region" description="Helical" evidence="2">
    <location>
        <begin position="47"/>
        <end position="70"/>
    </location>
</feature>
<evidence type="ECO:0000313" key="4">
    <source>
        <dbReference type="Proteomes" id="UP000015106"/>
    </source>
</evidence>
<reference evidence="3" key="3">
    <citation type="submission" date="2022-06" db="UniProtKB">
        <authorList>
            <consortium name="EnsemblPlants"/>
        </authorList>
    </citation>
    <scope>IDENTIFICATION</scope>
</reference>
<protein>
    <submittedName>
        <fullName evidence="3">Uncharacterized protein</fullName>
    </submittedName>
</protein>
<evidence type="ECO:0000256" key="1">
    <source>
        <dbReference type="SAM" id="MobiDB-lite"/>
    </source>
</evidence>
<evidence type="ECO:0000256" key="2">
    <source>
        <dbReference type="SAM" id="Phobius"/>
    </source>
</evidence>
<sequence length="113" mass="12574">MDHVTLLQGLPRRHPVAPCVGTIFTSVYFCVYFAGQKQVNESGFSRARFFAMMLLHVLFVIQVFVLHMFIVGNLEGIVTSSVARSSRSSSSQTRALADPMAADSRRRRPLGRA</sequence>
<dbReference type="Proteomes" id="UP000015106">
    <property type="component" value="Chromosome 3"/>
</dbReference>
<keyword evidence="2" id="KW-0812">Transmembrane</keyword>
<accession>A0A8R7TWQ1</accession>
<feature type="transmembrane region" description="Helical" evidence="2">
    <location>
        <begin position="15"/>
        <end position="35"/>
    </location>
</feature>
<reference evidence="4" key="1">
    <citation type="journal article" date="2013" name="Nature">
        <title>Draft genome of the wheat A-genome progenitor Triticum urartu.</title>
        <authorList>
            <person name="Ling H.Q."/>
            <person name="Zhao S."/>
            <person name="Liu D."/>
            <person name="Wang J."/>
            <person name="Sun H."/>
            <person name="Zhang C."/>
            <person name="Fan H."/>
            <person name="Li D."/>
            <person name="Dong L."/>
            <person name="Tao Y."/>
            <person name="Gao C."/>
            <person name="Wu H."/>
            <person name="Li Y."/>
            <person name="Cui Y."/>
            <person name="Guo X."/>
            <person name="Zheng S."/>
            <person name="Wang B."/>
            <person name="Yu K."/>
            <person name="Liang Q."/>
            <person name="Yang W."/>
            <person name="Lou X."/>
            <person name="Chen J."/>
            <person name="Feng M."/>
            <person name="Jian J."/>
            <person name="Zhang X."/>
            <person name="Luo G."/>
            <person name="Jiang Y."/>
            <person name="Liu J."/>
            <person name="Wang Z."/>
            <person name="Sha Y."/>
            <person name="Zhang B."/>
            <person name="Wu H."/>
            <person name="Tang D."/>
            <person name="Shen Q."/>
            <person name="Xue P."/>
            <person name="Zou S."/>
            <person name="Wang X."/>
            <person name="Liu X."/>
            <person name="Wang F."/>
            <person name="Yang Y."/>
            <person name="An X."/>
            <person name="Dong Z."/>
            <person name="Zhang K."/>
            <person name="Zhang X."/>
            <person name="Luo M.C."/>
            <person name="Dvorak J."/>
            <person name="Tong Y."/>
            <person name="Wang J."/>
            <person name="Yang H."/>
            <person name="Li Z."/>
            <person name="Wang D."/>
            <person name="Zhang A."/>
            <person name="Wang J."/>
        </authorList>
    </citation>
    <scope>NUCLEOTIDE SEQUENCE</scope>
    <source>
        <strain evidence="4">cv. G1812</strain>
    </source>
</reference>
<organism evidence="3 4">
    <name type="scientific">Triticum urartu</name>
    <name type="common">Red wild einkorn</name>
    <name type="synonym">Crithodium urartu</name>
    <dbReference type="NCBI Taxonomy" id="4572"/>
    <lineage>
        <taxon>Eukaryota</taxon>
        <taxon>Viridiplantae</taxon>
        <taxon>Streptophyta</taxon>
        <taxon>Embryophyta</taxon>
        <taxon>Tracheophyta</taxon>
        <taxon>Spermatophyta</taxon>
        <taxon>Magnoliopsida</taxon>
        <taxon>Liliopsida</taxon>
        <taxon>Poales</taxon>
        <taxon>Poaceae</taxon>
        <taxon>BOP clade</taxon>
        <taxon>Pooideae</taxon>
        <taxon>Triticodae</taxon>
        <taxon>Triticeae</taxon>
        <taxon>Triticinae</taxon>
        <taxon>Triticum</taxon>
    </lineage>
</organism>
<proteinExistence type="predicted"/>
<keyword evidence="4" id="KW-1185">Reference proteome</keyword>
<dbReference type="AlphaFoldDB" id="A0A8R7TWQ1"/>
<feature type="region of interest" description="Disordered" evidence="1">
    <location>
        <begin position="85"/>
        <end position="113"/>
    </location>
</feature>
<feature type="compositionally biased region" description="Low complexity" evidence="1">
    <location>
        <begin position="85"/>
        <end position="95"/>
    </location>
</feature>
<keyword evidence="2" id="KW-0472">Membrane</keyword>
<dbReference type="EnsemblPlants" id="TuG1812G0300002845.01.T02">
    <property type="protein sequence ID" value="TuG1812G0300002845.01.T02"/>
    <property type="gene ID" value="TuG1812G0300002845.01"/>
</dbReference>
<evidence type="ECO:0000313" key="3">
    <source>
        <dbReference type="EnsemblPlants" id="TuG1812G0300002845.01.T02"/>
    </source>
</evidence>
<keyword evidence="2" id="KW-1133">Transmembrane helix</keyword>